<dbReference type="Pfam" id="PF02720">
    <property type="entry name" value="DUF222"/>
    <property type="match status" value="1"/>
</dbReference>
<gene>
    <name evidence="3" type="ORF">SAMN04489806_0949</name>
</gene>
<organism evidence="3 4">
    <name type="scientific">Paramicrobacterium humi</name>
    <dbReference type="NCBI Taxonomy" id="640635"/>
    <lineage>
        <taxon>Bacteria</taxon>
        <taxon>Bacillati</taxon>
        <taxon>Actinomycetota</taxon>
        <taxon>Actinomycetes</taxon>
        <taxon>Micrococcales</taxon>
        <taxon>Microbacteriaceae</taxon>
        <taxon>Paramicrobacterium</taxon>
    </lineage>
</organism>
<dbReference type="STRING" id="640635.SAMN04489806_0949"/>
<dbReference type="Pfam" id="PF01844">
    <property type="entry name" value="HNH"/>
    <property type="match status" value="1"/>
</dbReference>
<sequence>MKFEDELRGRPDDPGGPRRWADRLSGLVDDIAAQHARIARAQAKMTGQLVNVLELALSDPQLVTGSGAADGRTREMVRRSLGADLALALHVSESKVRSMLETAEVLVADFPDTLRSLKAGRISLPHAECIVRESTGLDRDDLAVFEEAVLEYAETSTPSQLKAQAIRIREGLAPESITERHTSALEERRLEVWKGHDGMGWLACYDRIEIVQSLYNASHATAKSLRKAGDERTVAQLTVDSFVDAAMTGFVSGTDPADDDAATGPALAGRMGAIRPTVHVTVPVFTLMGLSDEPADLEGYGPIDPETARRLAAQAPSFTRLLTNPETGAVLSVGRDRYQVPADLRKAIEIRDVTCRFPGCNRSARQCDLDHVVDWQFGGETDLDNCQATCRAHHTLKHATRWAVERDPMGNVIWTSPLGRSYRIRTESKVGFEPLDRDRPVDDHEIADLVGADADEPVDATIADDEKWADEYPENPQF</sequence>
<dbReference type="GO" id="GO:0008270">
    <property type="term" value="F:zinc ion binding"/>
    <property type="evidence" value="ECO:0007669"/>
    <property type="project" value="InterPro"/>
</dbReference>
<dbReference type="EMBL" id="FNRY01000001">
    <property type="protein sequence ID" value="SEB51811.1"/>
    <property type="molecule type" value="Genomic_DNA"/>
</dbReference>
<dbReference type="CDD" id="cd00085">
    <property type="entry name" value="HNHc"/>
    <property type="match status" value="1"/>
</dbReference>
<dbReference type="GO" id="GO:0004519">
    <property type="term" value="F:endonuclease activity"/>
    <property type="evidence" value="ECO:0007669"/>
    <property type="project" value="UniProtKB-KW"/>
</dbReference>
<dbReference type="OrthoDB" id="3261064at2"/>
<keyword evidence="4" id="KW-1185">Reference proteome</keyword>
<accession>A0A1H4JZT2</accession>
<evidence type="ECO:0000259" key="2">
    <source>
        <dbReference type="SMART" id="SM00507"/>
    </source>
</evidence>
<dbReference type="InterPro" id="IPR003615">
    <property type="entry name" value="HNH_nuc"/>
</dbReference>
<keyword evidence="3" id="KW-0378">Hydrolase</keyword>
<dbReference type="AlphaFoldDB" id="A0A1H4JZT2"/>
<dbReference type="RefSeq" id="WP_091180597.1">
    <property type="nucleotide sequence ID" value="NZ_FNRY01000001.1"/>
</dbReference>
<evidence type="ECO:0000256" key="1">
    <source>
        <dbReference type="ARBA" id="ARBA00023450"/>
    </source>
</evidence>
<dbReference type="InterPro" id="IPR003870">
    <property type="entry name" value="DUF222"/>
</dbReference>
<dbReference type="InterPro" id="IPR002711">
    <property type="entry name" value="HNH"/>
</dbReference>
<dbReference type="GO" id="GO:0003676">
    <property type="term" value="F:nucleic acid binding"/>
    <property type="evidence" value="ECO:0007669"/>
    <property type="project" value="InterPro"/>
</dbReference>
<keyword evidence="3" id="KW-0540">Nuclease</keyword>
<evidence type="ECO:0000313" key="3">
    <source>
        <dbReference type="EMBL" id="SEB51811.1"/>
    </source>
</evidence>
<keyword evidence="3" id="KW-0255">Endonuclease</keyword>
<proteinExistence type="inferred from homology"/>
<name>A0A1H4JZT2_9MICO</name>
<reference evidence="3 4" key="1">
    <citation type="submission" date="2016-10" db="EMBL/GenBank/DDBJ databases">
        <authorList>
            <person name="de Groot N.N."/>
        </authorList>
    </citation>
    <scope>NUCLEOTIDE SEQUENCE [LARGE SCALE GENOMIC DNA]</scope>
    <source>
        <strain evidence="3 4">DSM 21799</strain>
    </source>
</reference>
<comment type="similarity">
    <text evidence="1">Belongs to the Rv1128c/1148c/1588c/1702c/1945/3466 family.</text>
</comment>
<dbReference type="SMART" id="SM00507">
    <property type="entry name" value="HNHc"/>
    <property type="match status" value="1"/>
</dbReference>
<protein>
    <submittedName>
        <fullName evidence="3">HNH endonuclease</fullName>
    </submittedName>
</protein>
<feature type="domain" description="HNH nuclease" evidence="2">
    <location>
        <begin position="343"/>
        <end position="395"/>
    </location>
</feature>
<dbReference type="Gene3D" id="1.10.30.50">
    <property type="match status" value="1"/>
</dbReference>
<evidence type="ECO:0000313" key="4">
    <source>
        <dbReference type="Proteomes" id="UP000199183"/>
    </source>
</evidence>
<dbReference type="Proteomes" id="UP000199183">
    <property type="component" value="Unassembled WGS sequence"/>
</dbReference>